<gene>
    <name evidence="2" type="ORF">ATEIFO6365_0006002700</name>
</gene>
<proteinExistence type="predicted"/>
<name>A0A5M3YXP0_ASPTE</name>
<comment type="caution">
    <text evidence="2">The sequence shown here is derived from an EMBL/GenBank/DDBJ whole genome shotgun (WGS) entry which is preliminary data.</text>
</comment>
<reference evidence="2 3" key="1">
    <citation type="submission" date="2020-01" db="EMBL/GenBank/DDBJ databases">
        <title>Aspergillus terreus IFO 6365 whole genome shotgun sequence.</title>
        <authorList>
            <person name="Kanamasa S."/>
            <person name="Takahashi H."/>
        </authorList>
    </citation>
    <scope>NUCLEOTIDE SEQUENCE [LARGE SCALE GENOMIC DNA]</scope>
    <source>
        <strain evidence="2 3">IFO 6365</strain>
    </source>
</reference>
<feature type="compositionally biased region" description="Basic and acidic residues" evidence="1">
    <location>
        <begin position="351"/>
        <end position="367"/>
    </location>
</feature>
<dbReference type="EMBL" id="BLJY01000006">
    <property type="protein sequence ID" value="GFF16692.1"/>
    <property type="molecule type" value="Genomic_DNA"/>
</dbReference>
<evidence type="ECO:0000256" key="1">
    <source>
        <dbReference type="SAM" id="MobiDB-lite"/>
    </source>
</evidence>
<dbReference type="VEuPathDB" id="FungiDB:ATEG_02801"/>
<protein>
    <submittedName>
        <fullName evidence="2">Uncharacterized protein</fullName>
    </submittedName>
</protein>
<evidence type="ECO:0000313" key="2">
    <source>
        <dbReference type="EMBL" id="GFF16692.1"/>
    </source>
</evidence>
<evidence type="ECO:0000313" key="3">
    <source>
        <dbReference type="Proteomes" id="UP000452235"/>
    </source>
</evidence>
<sequence>MPPRNSPPNPPDPRALLGKYNISIEGPIRPRDWPRKYAPLFSLVRDTEKVLYEEYEAGSGSDDPRLLHVSRMCKQVRKLVYQAYGLRESQDNEYTWRSATENQVLKRFLRDVDCHVCNERLWISDFQAVPSCPMAAEKLQQADPSAQQLFVAKADFPMVDMLMPEIQKRILPHHKPDRILGLRKTNEIKDLLEANPDITSAVTKAGTDLVFPFLVLEAKSEKDTDGFEAIERQTAFPIRVMVNIQKALESVSAVPVDPLRIIDLWHGCVLRHDSALQLFLIMDLVCDWARDIFTEQVLCSLRQRAGLGFSVPMSQASLEELSAFEHPSSCSPHGGNEGRSSLSNRSTTLESARDSNSDTEVAIKSEPADVMTWEVPNSTNDNTENPCSRTSNAGFSTERGDAPETPEWSNTPDAWMEHIAIRSDKDVQIQFRSISLPESPDGLYPLIKAIGNPDIVHTARRLFALFNLEDPFIVESNFVDRLQRIWGKPQLKVPYDDESLLFASLSWRASFDYVDWVLTKELSCITASRRAIAALATVGQVSGGHLLTVGGIESAILEKYLIYPLRHLPLIEMVHAASRNQFLHLQAYDGFADPTGWTADDEKGAFSKLFWDSLGLSPDAFLGCTRNIYTCVRGRADVLEFRKDVKIPPPLQVPWVAKEHPIALIRRPSGMGESIGPAYCIFVLDREVVRSPTEIASAILSLLHDENSRFYDSNEPFTAADRKDLALLGCFFESLDPEQFVFPAF</sequence>
<organism evidence="2 3">
    <name type="scientific">Aspergillus terreus</name>
    <dbReference type="NCBI Taxonomy" id="33178"/>
    <lineage>
        <taxon>Eukaryota</taxon>
        <taxon>Fungi</taxon>
        <taxon>Dikarya</taxon>
        <taxon>Ascomycota</taxon>
        <taxon>Pezizomycotina</taxon>
        <taxon>Eurotiomycetes</taxon>
        <taxon>Eurotiomycetidae</taxon>
        <taxon>Eurotiales</taxon>
        <taxon>Aspergillaceae</taxon>
        <taxon>Aspergillus</taxon>
        <taxon>Aspergillus subgen. Circumdati</taxon>
    </lineage>
</organism>
<feature type="compositionally biased region" description="Polar residues" evidence="1">
    <location>
        <begin position="338"/>
        <end position="350"/>
    </location>
</feature>
<dbReference type="OrthoDB" id="3538597at2759"/>
<accession>A0A5M3YXP0</accession>
<dbReference type="AlphaFoldDB" id="A0A5M3YXP0"/>
<keyword evidence="3" id="KW-1185">Reference proteome</keyword>
<feature type="region of interest" description="Disordered" evidence="1">
    <location>
        <begin position="324"/>
        <end position="411"/>
    </location>
</feature>
<feature type="compositionally biased region" description="Polar residues" evidence="1">
    <location>
        <begin position="375"/>
        <end position="395"/>
    </location>
</feature>
<dbReference type="Proteomes" id="UP000452235">
    <property type="component" value="Unassembled WGS sequence"/>
</dbReference>